<evidence type="ECO:0000256" key="3">
    <source>
        <dbReference type="ARBA" id="ARBA00023163"/>
    </source>
</evidence>
<dbReference type="Gene3D" id="1.10.10.10">
    <property type="entry name" value="Winged helix-like DNA-binding domain superfamily/Winged helix DNA-binding domain"/>
    <property type="match status" value="1"/>
</dbReference>
<dbReference type="Gene3D" id="1.20.120.530">
    <property type="entry name" value="GntR ligand-binding domain-like"/>
    <property type="match status" value="1"/>
</dbReference>
<name>A0A6J4VNQ9_9DEIN</name>
<accession>A0A6J4VNQ9</accession>
<dbReference type="Pfam" id="PF00392">
    <property type="entry name" value="GntR"/>
    <property type="match status" value="1"/>
</dbReference>
<dbReference type="SUPFAM" id="SSF48008">
    <property type="entry name" value="GntR ligand-binding domain-like"/>
    <property type="match status" value="1"/>
</dbReference>
<dbReference type="InterPro" id="IPR036390">
    <property type="entry name" value="WH_DNA-bd_sf"/>
</dbReference>
<feature type="domain" description="HTH gntR-type" evidence="4">
    <location>
        <begin position="17"/>
        <end position="84"/>
    </location>
</feature>
<dbReference type="CDD" id="cd07377">
    <property type="entry name" value="WHTH_GntR"/>
    <property type="match status" value="1"/>
</dbReference>
<dbReference type="InterPro" id="IPR011711">
    <property type="entry name" value="GntR_C"/>
</dbReference>
<dbReference type="SMART" id="SM00345">
    <property type="entry name" value="HTH_GNTR"/>
    <property type="match status" value="1"/>
</dbReference>
<proteinExistence type="predicted"/>
<keyword evidence="1" id="KW-0805">Transcription regulation</keyword>
<reference evidence="5" key="1">
    <citation type="submission" date="2020-02" db="EMBL/GenBank/DDBJ databases">
        <authorList>
            <person name="Meier V. D."/>
        </authorList>
    </citation>
    <scope>NUCLEOTIDE SEQUENCE</scope>
    <source>
        <strain evidence="5">AVDCRST_MAG86</strain>
    </source>
</reference>
<gene>
    <name evidence="5" type="ORF">AVDCRST_MAG86-3028</name>
</gene>
<sequence>MNAKTSADVQLQEITNAPLRSRVADLLREAILRGDLRPGQTLTEVSLARQLQVSRAPVREAFRSLSEEGLLETVPYKGTRVRLLGRTDIEETYSLRGQLEAFAVTRILERASVDLEGLEAICRTMQTLAAAGDAAGLNVEDERFHKAIIELADHALLTSVWTTLALRVRQIMALRNQQNPNPMEVALNHPPIVAALRAKDLGVAHALIHQHVLSAADLSLEMIGEGA</sequence>
<dbReference type="InterPro" id="IPR000524">
    <property type="entry name" value="Tscrpt_reg_HTH_GntR"/>
</dbReference>
<evidence type="ECO:0000259" key="4">
    <source>
        <dbReference type="PROSITE" id="PS50949"/>
    </source>
</evidence>
<dbReference type="PROSITE" id="PS50949">
    <property type="entry name" value="HTH_GNTR"/>
    <property type="match status" value="1"/>
</dbReference>
<dbReference type="SMART" id="SM00895">
    <property type="entry name" value="FCD"/>
    <property type="match status" value="1"/>
</dbReference>
<dbReference type="PANTHER" id="PTHR43537:SF45">
    <property type="entry name" value="GNTR FAMILY REGULATORY PROTEIN"/>
    <property type="match status" value="1"/>
</dbReference>
<dbReference type="InterPro" id="IPR036388">
    <property type="entry name" value="WH-like_DNA-bd_sf"/>
</dbReference>
<dbReference type="Pfam" id="PF07729">
    <property type="entry name" value="FCD"/>
    <property type="match status" value="1"/>
</dbReference>
<evidence type="ECO:0000313" key="5">
    <source>
        <dbReference type="EMBL" id="CAA9582471.1"/>
    </source>
</evidence>
<keyword evidence="3" id="KW-0804">Transcription</keyword>
<protein>
    <submittedName>
        <fullName evidence="5">Transcriptional regulator, GntR family</fullName>
    </submittedName>
</protein>
<evidence type="ECO:0000256" key="1">
    <source>
        <dbReference type="ARBA" id="ARBA00023015"/>
    </source>
</evidence>
<evidence type="ECO:0000256" key="2">
    <source>
        <dbReference type="ARBA" id="ARBA00023125"/>
    </source>
</evidence>
<dbReference type="PANTHER" id="PTHR43537">
    <property type="entry name" value="TRANSCRIPTIONAL REGULATOR, GNTR FAMILY"/>
    <property type="match status" value="1"/>
</dbReference>
<dbReference type="AlphaFoldDB" id="A0A6J4VNQ9"/>
<organism evidence="5">
    <name type="scientific">uncultured Truepera sp</name>
    <dbReference type="NCBI Taxonomy" id="543023"/>
    <lineage>
        <taxon>Bacteria</taxon>
        <taxon>Thermotogati</taxon>
        <taxon>Deinococcota</taxon>
        <taxon>Deinococci</taxon>
        <taxon>Trueperales</taxon>
        <taxon>Trueperaceae</taxon>
        <taxon>Truepera</taxon>
        <taxon>environmental samples</taxon>
    </lineage>
</organism>
<dbReference type="EMBL" id="CADCWP010000272">
    <property type="protein sequence ID" value="CAA9582471.1"/>
    <property type="molecule type" value="Genomic_DNA"/>
</dbReference>
<dbReference type="SUPFAM" id="SSF46785">
    <property type="entry name" value="Winged helix' DNA-binding domain"/>
    <property type="match status" value="1"/>
</dbReference>
<dbReference type="PRINTS" id="PR00035">
    <property type="entry name" value="HTHGNTR"/>
</dbReference>
<dbReference type="GO" id="GO:0003700">
    <property type="term" value="F:DNA-binding transcription factor activity"/>
    <property type="evidence" value="ECO:0007669"/>
    <property type="project" value="InterPro"/>
</dbReference>
<dbReference type="GO" id="GO:0003677">
    <property type="term" value="F:DNA binding"/>
    <property type="evidence" value="ECO:0007669"/>
    <property type="project" value="UniProtKB-KW"/>
</dbReference>
<keyword evidence="2" id="KW-0238">DNA-binding</keyword>
<dbReference type="InterPro" id="IPR008920">
    <property type="entry name" value="TF_FadR/GntR_C"/>
</dbReference>